<dbReference type="EMBL" id="JACGLT010000003">
    <property type="protein sequence ID" value="MBA6152094.1"/>
    <property type="molecule type" value="Genomic_DNA"/>
</dbReference>
<dbReference type="AlphaFoldDB" id="A0A7W2M3L2"/>
<feature type="transmembrane region" description="Helical" evidence="1">
    <location>
        <begin position="101"/>
        <end position="123"/>
    </location>
</feature>
<dbReference type="Proteomes" id="UP000541857">
    <property type="component" value="Unassembled WGS sequence"/>
</dbReference>
<reference evidence="2 3" key="1">
    <citation type="submission" date="2020-07" db="EMBL/GenBank/DDBJ databases">
        <title>Bacterium isolated from marine sediment.</title>
        <authorList>
            <person name="Shang D."/>
        </authorList>
    </citation>
    <scope>NUCLEOTIDE SEQUENCE [LARGE SCALE GENOMIC DNA]</scope>
    <source>
        <strain evidence="2 3">F6074</strain>
    </source>
</reference>
<comment type="caution">
    <text evidence="2">The sequence shown here is derived from an EMBL/GenBank/DDBJ whole genome shotgun (WGS) entry which is preliminary data.</text>
</comment>
<proteinExistence type="predicted"/>
<name>A0A7W2M3L2_9FLAO</name>
<organism evidence="2 3">
    <name type="scientific">Gelidibacter maritimus</name>
    <dbReference type="NCBI Taxonomy" id="2761487"/>
    <lineage>
        <taxon>Bacteria</taxon>
        <taxon>Pseudomonadati</taxon>
        <taxon>Bacteroidota</taxon>
        <taxon>Flavobacteriia</taxon>
        <taxon>Flavobacteriales</taxon>
        <taxon>Flavobacteriaceae</taxon>
        <taxon>Gelidibacter</taxon>
    </lineage>
</organism>
<keyword evidence="1" id="KW-1133">Transmembrane helix</keyword>
<protein>
    <submittedName>
        <fullName evidence="2">Uncharacterized protein</fullName>
    </submittedName>
</protein>
<accession>A0A7W2M3L2</accession>
<dbReference type="RefSeq" id="WP_182203237.1">
    <property type="nucleotide sequence ID" value="NZ_JACGLT010000003.1"/>
</dbReference>
<evidence type="ECO:0000313" key="3">
    <source>
        <dbReference type="Proteomes" id="UP000541857"/>
    </source>
</evidence>
<feature type="transmembrane region" description="Helical" evidence="1">
    <location>
        <begin position="168"/>
        <end position="190"/>
    </location>
</feature>
<keyword evidence="1" id="KW-0472">Membrane</keyword>
<evidence type="ECO:0000313" key="2">
    <source>
        <dbReference type="EMBL" id="MBA6152094.1"/>
    </source>
</evidence>
<evidence type="ECO:0000256" key="1">
    <source>
        <dbReference type="SAM" id="Phobius"/>
    </source>
</evidence>
<keyword evidence="1" id="KW-0812">Transmembrane</keyword>
<gene>
    <name evidence="2" type="ORF">H3Z82_05075</name>
</gene>
<keyword evidence="3" id="KW-1185">Reference proteome</keyword>
<sequence>MHKPHARLSQYLSLAAMILITIVAIYNKNISVFYIIYLFWWDEFLKTVFYRLRYHFKKDLFQNPAQVLNGIKPRLFFLFIYIVFIIVIFGLVINWKDHDLIIMNLEVLFFKNTFFNITLLTFLLREIAIYRIGSEQINLNTSLSKGVITLHVSIVLGILLWFLVSKKFILFTDHAVIFSIIPFLLLKIFFEVMEIKDNSPKASSQY</sequence>
<feature type="transmembrane region" description="Helical" evidence="1">
    <location>
        <begin position="75"/>
        <end position="95"/>
    </location>
</feature>
<feature type="transmembrane region" description="Helical" evidence="1">
    <location>
        <begin position="7"/>
        <end position="26"/>
    </location>
</feature>
<feature type="transmembrane region" description="Helical" evidence="1">
    <location>
        <begin position="143"/>
        <end position="162"/>
    </location>
</feature>